<evidence type="ECO:0000313" key="2">
    <source>
        <dbReference type="Proteomes" id="UP000324800"/>
    </source>
</evidence>
<organism evidence="1 2">
    <name type="scientific">Streblomastix strix</name>
    <dbReference type="NCBI Taxonomy" id="222440"/>
    <lineage>
        <taxon>Eukaryota</taxon>
        <taxon>Metamonada</taxon>
        <taxon>Preaxostyla</taxon>
        <taxon>Oxymonadida</taxon>
        <taxon>Streblomastigidae</taxon>
        <taxon>Streblomastix</taxon>
    </lineage>
</organism>
<proteinExistence type="predicted"/>
<dbReference type="AlphaFoldDB" id="A0A5J4UG09"/>
<comment type="caution">
    <text evidence="1">The sequence shown here is derived from an EMBL/GenBank/DDBJ whole genome shotgun (WGS) entry which is preliminary data.</text>
</comment>
<dbReference type="EMBL" id="SNRW01016119">
    <property type="protein sequence ID" value="KAA6369696.1"/>
    <property type="molecule type" value="Genomic_DNA"/>
</dbReference>
<dbReference type="Proteomes" id="UP000324800">
    <property type="component" value="Unassembled WGS sequence"/>
</dbReference>
<reference evidence="1 2" key="1">
    <citation type="submission" date="2019-03" db="EMBL/GenBank/DDBJ databases">
        <title>Single cell metagenomics reveals metabolic interactions within the superorganism composed of flagellate Streblomastix strix and complex community of Bacteroidetes bacteria on its surface.</title>
        <authorList>
            <person name="Treitli S.C."/>
            <person name="Kolisko M."/>
            <person name="Husnik F."/>
            <person name="Keeling P."/>
            <person name="Hampl V."/>
        </authorList>
    </citation>
    <scope>NUCLEOTIDE SEQUENCE [LARGE SCALE GENOMIC DNA]</scope>
    <source>
        <strain evidence="1">ST1C</strain>
    </source>
</reference>
<dbReference type="InterPro" id="IPR043502">
    <property type="entry name" value="DNA/RNA_pol_sf"/>
</dbReference>
<sequence>MLNVTKLHFIEGDTDSAYWAISGKQVIKSDNNQQEYEDNLHQGFNYVIKDQQFYDTNAKYFFPTIDGDKFDEKKLLGLAFENEGDEMYSLASKNYYIHTFKHNQLTDVIKLKGVNLKQNNINKQDVIDNLVNGKITQRTNMRLGYINDQLQEGDVSKQYHMFKLLNTKNALTGIQNKMVVLKNSQSCLPFIMGLTSECYIDVVSSNIVAAEGSSETDIDCQ</sequence>
<gene>
    <name evidence="1" type="ORF">EZS28_034776</name>
</gene>
<dbReference type="OrthoDB" id="6153129at2759"/>
<evidence type="ECO:0000313" key="1">
    <source>
        <dbReference type="EMBL" id="KAA6369696.1"/>
    </source>
</evidence>
<dbReference type="SUPFAM" id="SSF56672">
    <property type="entry name" value="DNA/RNA polymerases"/>
    <property type="match status" value="1"/>
</dbReference>
<accession>A0A5J4UG09</accession>
<name>A0A5J4UG09_9EUKA</name>
<protein>
    <submittedName>
        <fullName evidence="1">Uncharacterized protein</fullName>
    </submittedName>
</protein>